<name>A0A327Z434_9FLAO</name>
<dbReference type="AlphaFoldDB" id="A0A327Z434"/>
<proteinExistence type="predicted"/>
<evidence type="ECO:0000313" key="2">
    <source>
        <dbReference type="Proteomes" id="UP000249620"/>
    </source>
</evidence>
<dbReference type="EMBL" id="QLMI01000001">
    <property type="protein sequence ID" value="RAK25159.1"/>
    <property type="molecule type" value="Genomic_DNA"/>
</dbReference>
<comment type="caution">
    <text evidence="1">The sequence shown here is derived from an EMBL/GenBank/DDBJ whole genome shotgun (WGS) entry which is preliminary data.</text>
</comment>
<evidence type="ECO:0008006" key="3">
    <source>
        <dbReference type="Google" id="ProtNLM"/>
    </source>
</evidence>
<sequence length="136" mass="16123">MKKAREILKSEDSKRIICIDVDNWEEIFNYVNQDDKHKKKFKYICNIILEGHKNTDVYDKEDIDSSCKNVTAMKFFKGNSNDRIYCKEISMEDKTFVVIACKLFEKKKSQGNNKKNKPIIKNIGKSEYEIIRKEIK</sequence>
<reference evidence="1 2" key="1">
    <citation type="submission" date="2018-06" db="EMBL/GenBank/DDBJ databases">
        <title>Genomic Encyclopedia of Type Strains, Phase III (KMG-III): the genomes of soil and plant-associated and newly described type strains.</title>
        <authorList>
            <person name="Whitman W."/>
        </authorList>
    </citation>
    <scope>NUCLEOTIDE SEQUENCE [LARGE SCALE GENOMIC DNA]</scope>
    <source>
        <strain evidence="1 2">CGMCC 1.12398</strain>
    </source>
</reference>
<evidence type="ECO:0000313" key="1">
    <source>
        <dbReference type="EMBL" id="RAK25159.1"/>
    </source>
</evidence>
<protein>
    <recommendedName>
        <fullName evidence="3">Phage derived Gp49-like protein DUF891</fullName>
    </recommendedName>
</protein>
<dbReference type="OrthoDB" id="838358at2"/>
<organism evidence="1 2">
    <name type="scientific">Flavobacterium aquaticum</name>
    <dbReference type="NCBI Taxonomy" id="1236486"/>
    <lineage>
        <taxon>Bacteria</taxon>
        <taxon>Pseudomonadati</taxon>
        <taxon>Bacteroidota</taxon>
        <taxon>Flavobacteriia</taxon>
        <taxon>Flavobacteriales</taxon>
        <taxon>Flavobacteriaceae</taxon>
        <taxon>Flavobacterium</taxon>
    </lineage>
</organism>
<accession>A0A327Z434</accession>
<gene>
    <name evidence="1" type="ORF">B0I03_101320</name>
</gene>
<keyword evidence="2" id="KW-1185">Reference proteome</keyword>
<dbReference type="Proteomes" id="UP000249620">
    <property type="component" value="Unassembled WGS sequence"/>
</dbReference>
<dbReference type="RefSeq" id="WP_111565726.1">
    <property type="nucleotide sequence ID" value="NZ_QLMI01000001.1"/>
</dbReference>